<comment type="catalytic activity">
    <reaction evidence="4">
        <text>[protein]-C-terminal S-[(2E,6E)-farnesyl]-L-cysteine methyl ester + H2O = [protein]-C-terminal S-[(2E,6E)-farnesyl]-L-cysteine + methanol + H(+)</text>
        <dbReference type="Rhea" id="RHEA:48520"/>
        <dbReference type="Rhea" id="RHEA-COMP:12125"/>
        <dbReference type="Rhea" id="RHEA-COMP:12126"/>
        <dbReference type="ChEBI" id="CHEBI:15377"/>
        <dbReference type="ChEBI" id="CHEBI:15378"/>
        <dbReference type="ChEBI" id="CHEBI:17790"/>
        <dbReference type="ChEBI" id="CHEBI:90510"/>
        <dbReference type="ChEBI" id="CHEBI:90511"/>
        <dbReference type="EC" id="3.1.1.n2"/>
    </reaction>
</comment>
<feature type="domain" description="Peptidase S9 prolyl oligopeptidase catalytic" evidence="7">
    <location>
        <begin position="411"/>
        <end position="478"/>
    </location>
</feature>
<keyword evidence="6" id="KW-0812">Transmembrane</keyword>
<dbReference type="EMBL" id="LSYV01000006">
    <property type="protein sequence ID" value="KXZ54252.1"/>
    <property type="molecule type" value="Genomic_DNA"/>
</dbReference>
<comment type="similarity">
    <text evidence="2">Belongs to the AB hydrolase superfamily. Isoprenylcysteine methylesterase family.</text>
</comment>
<organism evidence="9 10">
    <name type="scientific">Gonium pectorale</name>
    <name type="common">Green alga</name>
    <dbReference type="NCBI Taxonomy" id="33097"/>
    <lineage>
        <taxon>Eukaryota</taxon>
        <taxon>Viridiplantae</taxon>
        <taxon>Chlorophyta</taxon>
        <taxon>core chlorophytes</taxon>
        <taxon>Chlorophyceae</taxon>
        <taxon>CS clade</taxon>
        <taxon>Chlamydomonadales</taxon>
        <taxon>Volvocaceae</taxon>
        <taxon>Gonium</taxon>
    </lineage>
</organism>
<evidence type="ECO:0000256" key="1">
    <source>
        <dbReference type="ARBA" id="ARBA00022801"/>
    </source>
</evidence>
<dbReference type="Pfam" id="PF00326">
    <property type="entry name" value="Peptidase_S9"/>
    <property type="match status" value="1"/>
</dbReference>
<accession>A0A150GX41</accession>
<dbReference type="OrthoDB" id="6495301at2759"/>
<gene>
    <name evidence="9" type="ORF">GPECTOR_5g342</name>
</gene>
<comment type="caution">
    <text evidence="9">The sequence shown here is derived from an EMBL/GenBank/DDBJ whole genome shotgun (WGS) entry which is preliminary data.</text>
</comment>
<keyword evidence="6" id="KW-1133">Transmembrane helix</keyword>
<dbReference type="InterPro" id="IPR029058">
    <property type="entry name" value="AB_hydrolase_fold"/>
</dbReference>
<dbReference type="InterPro" id="IPR050300">
    <property type="entry name" value="GDXG_lipolytic_enzyme"/>
</dbReference>
<keyword evidence="1" id="KW-0378">Hydrolase</keyword>
<dbReference type="PANTHER" id="PTHR48081:SF33">
    <property type="entry name" value="KYNURENINE FORMAMIDASE"/>
    <property type="match status" value="1"/>
</dbReference>
<feature type="domain" description="BD-FAE-like" evidence="8">
    <location>
        <begin position="143"/>
        <end position="256"/>
    </location>
</feature>
<dbReference type="InterPro" id="IPR049492">
    <property type="entry name" value="BD-FAE-like_dom"/>
</dbReference>
<dbReference type="InterPro" id="IPR001375">
    <property type="entry name" value="Peptidase_S9_cat"/>
</dbReference>
<evidence type="ECO:0000256" key="3">
    <source>
        <dbReference type="ARBA" id="ARBA00038928"/>
    </source>
</evidence>
<feature type="transmembrane region" description="Helical" evidence="6">
    <location>
        <begin position="105"/>
        <end position="125"/>
    </location>
</feature>
<proteinExistence type="inferred from homology"/>
<keyword evidence="6" id="KW-0472">Membrane</keyword>
<dbReference type="STRING" id="33097.A0A150GX41"/>
<dbReference type="Proteomes" id="UP000075714">
    <property type="component" value="Unassembled WGS sequence"/>
</dbReference>
<feature type="compositionally biased region" description="Low complexity" evidence="5">
    <location>
        <begin position="28"/>
        <end position="38"/>
    </location>
</feature>
<name>A0A150GX41_GONPE</name>
<protein>
    <recommendedName>
        <fullName evidence="3">protein-S-isoprenylcysteine alpha-carbonyl methylesterase</fullName>
        <ecNumber evidence="3">3.1.1.n2</ecNumber>
    </recommendedName>
</protein>
<dbReference type="PANTHER" id="PTHR48081">
    <property type="entry name" value="AB HYDROLASE SUPERFAMILY PROTEIN C4A8.06C"/>
    <property type="match status" value="1"/>
</dbReference>
<keyword evidence="10" id="KW-1185">Reference proteome</keyword>
<dbReference type="Gene3D" id="3.40.50.1820">
    <property type="entry name" value="alpha/beta hydrolase"/>
    <property type="match status" value="2"/>
</dbReference>
<evidence type="ECO:0000256" key="5">
    <source>
        <dbReference type="SAM" id="MobiDB-lite"/>
    </source>
</evidence>
<feature type="region of interest" description="Disordered" evidence="5">
    <location>
        <begin position="21"/>
        <end position="43"/>
    </location>
</feature>
<evidence type="ECO:0000313" key="10">
    <source>
        <dbReference type="Proteomes" id="UP000075714"/>
    </source>
</evidence>
<dbReference type="Pfam" id="PF20434">
    <property type="entry name" value="BD-FAE"/>
    <property type="match status" value="1"/>
</dbReference>
<evidence type="ECO:0000256" key="4">
    <source>
        <dbReference type="ARBA" id="ARBA00049507"/>
    </source>
</evidence>
<evidence type="ECO:0000259" key="7">
    <source>
        <dbReference type="Pfam" id="PF00326"/>
    </source>
</evidence>
<evidence type="ECO:0000259" key="8">
    <source>
        <dbReference type="Pfam" id="PF20434"/>
    </source>
</evidence>
<dbReference type="AlphaFoldDB" id="A0A150GX41"/>
<dbReference type="GO" id="GO:0008236">
    <property type="term" value="F:serine-type peptidase activity"/>
    <property type="evidence" value="ECO:0007669"/>
    <property type="project" value="InterPro"/>
</dbReference>
<evidence type="ECO:0000313" key="9">
    <source>
        <dbReference type="EMBL" id="KXZ54252.1"/>
    </source>
</evidence>
<dbReference type="SUPFAM" id="SSF53474">
    <property type="entry name" value="alpha/beta-Hydrolases"/>
    <property type="match status" value="1"/>
</dbReference>
<reference evidence="10" key="1">
    <citation type="journal article" date="2016" name="Nat. Commun.">
        <title>The Gonium pectorale genome demonstrates co-option of cell cycle regulation during the evolution of multicellularity.</title>
        <authorList>
            <person name="Hanschen E.R."/>
            <person name="Marriage T.N."/>
            <person name="Ferris P.J."/>
            <person name="Hamaji T."/>
            <person name="Toyoda A."/>
            <person name="Fujiyama A."/>
            <person name="Neme R."/>
            <person name="Noguchi H."/>
            <person name="Minakuchi Y."/>
            <person name="Suzuki M."/>
            <person name="Kawai-Toyooka H."/>
            <person name="Smith D.R."/>
            <person name="Sparks H."/>
            <person name="Anderson J."/>
            <person name="Bakaric R."/>
            <person name="Luria V."/>
            <person name="Karger A."/>
            <person name="Kirschner M.W."/>
            <person name="Durand P.M."/>
            <person name="Michod R.E."/>
            <person name="Nozaki H."/>
            <person name="Olson B.J."/>
        </authorList>
    </citation>
    <scope>NUCLEOTIDE SEQUENCE [LARGE SCALE GENOMIC DNA]</scope>
    <source>
        <strain evidence="10">NIES-2863</strain>
    </source>
</reference>
<sequence length="535" mass="57041">MLHSAPRHAFTVVPRNNSKGSLYDHDGSAASDRSSVRGSGRGKTELDKALRADRGSMLDLTLPFSHGTSLLRRVFSEGFLLLRLGFRLYSYLGMGWKWSMQLLRLVLYATLLLPGFIQMIIFYVFSPRVMRSVVYGPKPRQRLDLYFPPDPPQPPATAHPVVIYVTGGAWTIGYKAWGALLARRLSEQGVLVACLDYRNFPQGDALDMLEDVNTGIAWVLDNIARYGGDPRGVTLVGQSAGGHLAGLALLRQAEQAALGSPALGAYPAWSPSCLRSFVGVSGAYDLEHLAEHLHRRGLYKNLLERIMSLEDDNRQDGLSSSGSRYGTAGGGATARGDALDAVGYAACSIVATDCDRKGCAPSGDTSSSVVDGGPKFAAGPEGVDQGLVRAGSARLGNPHDASGCRGGARPAYDALSPVHAAGRLPRSAAAELPEVLLIHGTSDKTVPHEGSMKLVQALKDAGVPEQRCRCLLVPGKTHTAFLIEDPMRGGRDLLMDTVLGAVRGGAAAGEDPERHVYDTLCPGLLCDLAGWVCPF</sequence>
<evidence type="ECO:0000256" key="6">
    <source>
        <dbReference type="SAM" id="Phobius"/>
    </source>
</evidence>
<dbReference type="GO" id="GO:0006508">
    <property type="term" value="P:proteolysis"/>
    <property type="evidence" value="ECO:0007669"/>
    <property type="project" value="InterPro"/>
</dbReference>
<dbReference type="EC" id="3.1.1.n2" evidence="3"/>
<evidence type="ECO:0000256" key="2">
    <source>
        <dbReference type="ARBA" id="ARBA00038028"/>
    </source>
</evidence>